<comment type="caution">
    <text evidence="2">The sequence shown here is derived from an EMBL/GenBank/DDBJ whole genome shotgun (WGS) entry which is preliminary data.</text>
</comment>
<dbReference type="Proteomes" id="UP001152747">
    <property type="component" value="Unassembled WGS sequence"/>
</dbReference>
<gene>
    <name evidence="2" type="ORF">CAMP_LOCUS5829</name>
</gene>
<dbReference type="EMBL" id="CANHGI010000002">
    <property type="protein sequence ID" value="CAI5443192.1"/>
    <property type="molecule type" value="Genomic_DNA"/>
</dbReference>
<accession>A0A9P1IC92</accession>
<protein>
    <submittedName>
        <fullName evidence="2">Uncharacterized protein</fullName>
    </submittedName>
</protein>
<evidence type="ECO:0000313" key="3">
    <source>
        <dbReference type="Proteomes" id="UP001152747"/>
    </source>
</evidence>
<evidence type="ECO:0000256" key="1">
    <source>
        <dbReference type="SAM" id="SignalP"/>
    </source>
</evidence>
<evidence type="ECO:0000313" key="2">
    <source>
        <dbReference type="EMBL" id="CAI5443192.1"/>
    </source>
</evidence>
<reference evidence="2" key="1">
    <citation type="submission" date="2022-11" db="EMBL/GenBank/DDBJ databases">
        <authorList>
            <person name="Kikuchi T."/>
        </authorList>
    </citation>
    <scope>NUCLEOTIDE SEQUENCE</scope>
    <source>
        <strain evidence="2">PS1010</strain>
    </source>
</reference>
<sequence length="119" mass="13509">MISKILFLVVLAAASTSASSSIPESDSENLTPQESKGLEILRKLFGIPERKKDSFHAHVFPKKHYLSPGTRHSPIIVQLPKRRRHSEAEIRQKVLAKLIELSNIFYLPPKEQSINVREI</sequence>
<keyword evidence="3" id="KW-1185">Reference proteome</keyword>
<feature type="signal peptide" evidence="1">
    <location>
        <begin position="1"/>
        <end position="20"/>
    </location>
</feature>
<name>A0A9P1IC92_9PELO</name>
<dbReference type="AlphaFoldDB" id="A0A9P1IC92"/>
<proteinExistence type="predicted"/>
<feature type="chain" id="PRO_5040451418" evidence="1">
    <location>
        <begin position="21"/>
        <end position="119"/>
    </location>
</feature>
<keyword evidence="1" id="KW-0732">Signal</keyword>
<organism evidence="2 3">
    <name type="scientific">Caenorhabditis angaria</name>
    <dbReference type="NCBI Taxonomy" id="860376"/>
    <lineage>
        <taxon>Eukaryota</taxon>
        <taxon>Metazoa</taxon>
        <taxon>Ecdysozoa</taxon>
        <taxon>Nematoda</taxon>
        <taxon>Chromadorea</taxon>
        <taxon>Rhabditida</taxon>
        <taxon>Rhabditina</taxon>
        <taxon>Rhabditomorpha</taxon>
        <taxon>Rhabditoidea</taxon>
        <taxon>Rhabditidae</taxon>
        <taxon>Peloderinae</taxon>
        <taxon>Caenorhabditis</taxon>
    </lineage>
</organism>